<dbReference type="Proteomes" id="UP000324585">
    <property type="component" value="Unassembled WGS sequence"/>
</dbReference>
<protein>
    <submittedName>
        <fullName evidence="2">Uncharacterized protein</fullName>
    </submittedName>
</protein>
<evidence type="ECO:0000313" key="3">
    <source>
        <dbReference type="Proteomes" id="UP000324585"/>
    </source>
</evidence>
<feature type="region of interest" description="Disordered" evidence="1">
    <location>
        <begin position="268"/>
        <end position="297"/>
    </location>
</feature>
<name>A0A5J4Z325_PORPP</name>
<feature type="region of interest" description="Disordered" evidence="1">
    <location>
        <begin position="125"/>
        <end position="148"/>
    </location>
</feature>
<feature type="compositionally biased region" description="Basic and acidic residues" evidence="1">
    <location>
        <begin position="133"/>
        <end position="143"/>
    </location>
</feature>
<dbReference type="AlphaFoldDB" id="A0A5J4Z325"/>
<gene>
    <name evidence="2" type="ORF">FVE85_5167</name>
</gene>
<comment type="caution">
    <text evidence="2">The sequence shown here is derived from an EMBL/GenBank/DDBJ whole genome shotgun (WGS) entry which is preliminary data.</text>
</comment>
<organism evidence="2 3">
    <name type="scientific">Porphyridium purpureum</name>
    <name type="common">Red alga</name>
    <name type="synonym">Porphyridium cruentum</name>
    <dbReference type="NCBI Taxonomy" id="35688"/>
    <lineage>
        <taxon>Eukaryota</taxon>
        <taxon>Rhodophyta</taxon>
        <taxon>Bangiophyceae</taxon>
        <taxon>Porphyridiales</taxon>
        <taxon>Porphyridiaceae</taxon>
        <taxon>Porphyridium</taxon>
    </lineage>
</organism>
<proteinExistence type="predicted"/>
<evidence type="ECO:0000256" key="1">
    <source>
        <dbReference type="SAM" id="MobiDB-lite"/>
    </source>
</evidence>
<evidence type="ECO:0000313" key="2">
    <source>
        <dbReference type="EMBL" id="KAA8497582.1"/>
    </source>
</evidence>
<sequence>MVLMTRKNLLKRTARTRHDLVQVSHCDTPLRKRIKLTLHGDVAISVCNALHGNGLCPSATLGGDGTGAQDFQTCTWESSGQRIRRMCFAESLDNVRCKENNDECPQANTGSSHDEFACKKAVKQSHKHLARKSKPESKSERKPIMSRTQIPTRAVEDEPMPIEICFETTCLTPEPQEKASQLSLSVLISLTENNPVLRASILQENETLEMESPTFGEQTNAHTTDAALIREESGMQAVEERASIQEVSVPEQASATVCKAQKLTQSKTTVLSKKSDSKSISSRDLSRLKVNMVTSQR</sequence>
<dbReference type="EMBL" id="VRMN01000001">
    <property type="protein sequence ID" value="KAA8497582.1"/>
    <property type="molecule type" value="Genomic_DNA"/>
</dbReference>
<accession>A0A5J4Z325</accession>
<reference evidence="3" key="1">
    <citation type="journal article" date="2019" name="Nat. Commun.">
        <title>Expansion of phycobilisome linker gene families in mesophilic red algae.</title>
        <authorList>
            <person name="Lee J."/>
            <person name="Kim D."/>
            <person name="Bhattacharya D."/>
            <person name="Yoon H.S."/>
        </authorList>
    </citation>
    <scope>NUCLEOTIDE SEQUENCE [LARGE SCALE GENOMIC DNA]</scope>
    <source>
        <strain evidence="3">CCMP 1328</strain>
    </source>
</reference>
<keyword evidence="3" id="KW-1185">Reference proteome</keyword>